<name>A0ABR7KVY0_9SPHI</name>
<dbReference type="EMBL" id="JACRYL010000018">
    <property type="protein sequence ID" value="MBC6112259.1"/>
    <property type="molecule type" value="Genomic_DNA"/>
</dbReference>
<accession>A0ABR7KVY0</accession>
<reference evidence="1 2" key="1">
    <citation type="submission" date="2020-08" db="EMBL/GenBank/DDBJ databases">
        <authorList>
            <person name="Sun Q."/>
            <person name="Inoue M."/>
        </authorList>
    </citation>
    <scope>NUCLEOTIDE SEQUENCE [LARGE SCALE GENOMIC DNA]</scope>
    <source>
        <strain evidence="1 2">CCM 8938</strain>
    </source>
</reference>
<organism evidence="1 2">
    <name type="scientific">Pedobacter fastidiosus</name>
    <dbReference type="NCBI Taxonomy" id="2765361"/>
    <lineage>
        <taxon>Bacteria</taxon>
        <taxon>Pseudomonadati</taxon>
        <taxon>Bacteroidota</taxon>
        <taxon>Sphingobacteriia</taxon>
        <taxon>Sphingobacteriales</taxon>
        <taxon>Sphingobacteriaceae</taxon>
        <taxon>Pedobacter</taxon>
    </lineage>
</organism>
<proteinExistence type="predicted"/>
<keyword evidence="2" id="KW-1185">Reference proteome</keyword>
<evidence type="ECO:0000313" key="1">
    <source>
        <dbReference type="EMBL" id="MBC6112259.1"/>
    </source>
</evidence>
<sequence>MKIFNIQPIQLNEYIFNEEHLEESRKENSYESGFGFECMVVDSLKTMIITFEILNTVGGIEWTETIIPTDDPNKWSVQVNGMETDDGEILMSYKSSCQFNLENEGFETDVLSLTDFLSEYNIHTQTFLDQYGFKSAKMEREPLSRHALKENAIIAIENLRGNNMYEF</sequence>
<comment type="caution">
    <text evidence="1">The sequence shown here is derived from an EMBL/GenBank/DDBJ whole genome shotgun (WGS) entry which is preliminary data.</text>
</comment>
<evidence type="ECO:0000313" key="2">
    <source>
        <dbReference type="Proteomes" id="UP000652755"/>
    </source>
</evidence>
<protein>
    <recommendedName>
        <fullName evidence="3">Immunity protein 50</fullName>
    </recommendedName>
</protein>
<evidence type="ECO:0008006" key="3">
    <source>
        <dbReference type="Google" id="ProtNLM"/>
    </source>
</evidence>
<dbReference type="Proteomes" id="UP000652755">
    <property type="component" value="Unassembled WGS sequence"/>
</dbReference>
<dbReference type="RefSeq" id="WP_187072682.1">
    <property type="nucleotide sequence ID" value="NZ_JACRYL010000018.1"/>
</dbReference>
<gene>
    <name evidence="1" type="ORF">H7U22_17690</name>
</gene>